<dbReference type="Pfam" id="PF05751">
    <property type="entry name" value="FixH"/>
    <property type="match status" value="1"/>
</dbReference>
<keyword evidence="1" id="KW-0812">Transmembrane</keyword>
<accession>A0A4Z0FBY7</accession>
<dbReference type="OrthoDB" id="5295180at2"/>
<name>A0A4Z0FBY7_9GAMM</name>
<evidence type="ECO:0000256" key="1">
    <source>
        <dbReference type="SAM" id="Phobius"/>
    </source>
</evidence>
<keyword evidence="1" id="KW-1133">Transmembrane helix</keyword>
<evidence type="ECO:0008006" key="4">
    <source>
        <dbReference type="Google" id="ProtNLM"/>
    </source>
</evidence>
<dbReference type="RefSeq" id="WP_135280698.1">
    <property type="nucleotide sequence ID" value="NZ_SRIO01000002.1"/>
</dbReference>
<dbReference type="EMBL" id="SRIO01000002">
    <property type="protein sequence ID" value="TFZ83771.1"/>
    <property type="molecule type" value="Genomic_DNA"/>
</dbReference>
<feature type="transmembrane region" description="Helical" evidence="1">
    <location>
        <begin position="12"/>
        <end position="35"/>
    </location>
</feature>
<proteinExistence type="predicted"/>
<dbReference type="InterPro" id="IPR008620">
    <property type="entry name" value="FixH"/>
</dbReference>
<evidence type="ECO:0000313" key="3">
    <source>
        <dbReference type="Proteomes" id="UP000297890"/>
    </source>
</evidence>
<keyword evidence="1" id="KW-0472">Membrane</keyword>
<dbReference type="Proteomes" id="UP000297890">
    <property type="component" value="Unassembled WGS sequence"/>
</dbReference>
<keyword evidence="3" id="KW-1185">Reference proteome</keyword>
<dbReference type="AlphaFoldDB" id="A0A4Z0FBY7"/>
<protein>
    <recommendedName>
        <fullName evidence="4">Nitrogen fixation protein FixH</fullName>
    </recommendedName>
</protein>
<comment type="caution">
    <text evidence="2">The sequence shown here is derived from an EMBL/GenBank/DDBJ whole genome shotgun (WGS) entry which is preliminary data.</text>
</comment>
<sequence>MNISPPWYRQFWPWFLMLPPAAAVIGGFITLWIAVEHADTLLPDRFSRVGIALQPDAIPGPTSATLSFRLDSERLYLRVSGETANTPLTLRWLHPTLPDRDQISILQPFAPGEYEARLPNGLREPRVLRLESQAGWVLEGRWRPGTDATRLVPLVSREG</sequence>
<reference evidence="2 3" key="1">
    <citation type="journal article" date="2019" name="ISME J.">
        <title>Candidatus Macondimonas diazotrophica, a novel gammaproteobacterial genus dominating crude-oil-contaminated coastal sediments.</title>
        <authorList>
            <person name="Karthikeyan S."/>
            <person name="Konstantinidis K."/>
        </authorList>
    </citation>
    <scope>NUCLEOTIDE SEQUENCE [LARGE SCALE GENOMIC DNA]</scope>
    <source>
        <strain evidence="2 3">KTK01</strain>
    </source>
</reference>
<organism evidence="2 3">
    <name type="scientific">Candidatus Macondimonas diazotrophica</name>
    <dbReference type="NCBI Taxonomy" id="2305248"/>
    <lineage>
        <taxon>Bacteria</taxon>
        <taxon>Pseudomonadati</taxon>
        <taxon>Pseudomonadota</taxon>
        <taxon>Gammaproteobacteria</taxon>
        <taxon>Chromatiales</taxon>
        <taxon>Ectothiorhodospiraceae</taxon>
        <taxon>Candidatus Macondimonas</taxon>
    </lineage>
</organism>
<gene>
    <name evidence="2" type="ORF">E4680_01965</name>
</gene>
<evidence type="ECO:0000313" key="2">
    <source>
        <dbReference type="EMBL" id="TFZ83771.1"/>
    </source>
</evidence>